<proteinExistence type="predicted"/>
<keyword evidence="3" id="KW-1185">Reference proteome</keyword>
<reference evidence="3" key="1">
    <citation type="submission" date="2016-06" db="EMBL/GenBank/DDBJ databases">
        <title>Parallel loss of symbiosis genes in relatives of nitrogen-fixing non-legume Parasponia.</title>
        <authorList>
            <person name="Van Velzen R."/>
            <person name="Holmer R."/>
            <person name="Bu F."/>
            <person name="Rutten L."/>
            <person name="Van Zeijl A."/>
            <person name="Liu W."/>
            <person name="Santuari L."/>
            <person name="Cao Q."/>
            <person name="Sharma T."/>
            <person name="Shen D."/>
            <person name="Roswanjaya Y."/>
            <person name="Wardhani T."/>
            <person name="Kalhor M.S."/>
            <person name="Jansen J."/>
            <person name="Van den Hoogen J."/>
            <person name="Gungor B."/>
            <person name="Hartog M."/>
            <person name="Hontelez J."/>
            <person name="Verver J."/>
            <person name="Yang W.-C."/>
            <person name="Schijlen E."/>
            <person name="Repin R."/>
            <person name="Schilthuizen M."/>
            <person name="Schranz E."/>
            <person name="Heidstra R."/>
            <person name="Miyata K."/>
            <person name="Fedorova E."/>
            <person name="Kohlen W."/>
            <person name="Bisseling T."/>
            <person name="Smit S."/>
            <person name="Geurts R."/>
        </authorList>
    </citation>
    <scope>NUCLEOTIDE SEQUENCE [LARGE SCALE GENOMIC DNA]</scope>
    <source>
        <strain evidence="3">cv. WU1-14</strain>
    </source>
</reference>
<evidence type="ECO:0000313" key="2">
    <source>
        <dbReference type="EMBL" id="PON75241.1"/>
    </source>
</evidence>
<feature type="compositionally biased region" description="Polar residues" evidence="1">
    <location>
        <begin position="34"/>
        <end position="54"/>
    </location>
</feature>
<sequence>MDGTGSRYAATLGTTTGGQRAYITLHGLARDNSRATTGSHNSCKSNVRGSTLSDKGTGGHQHGRCAGGRPLSMHGSHPRGDLARQASRTDCIRVASGIVPVLHNRGGSPQATRGSHLRGQWRLTRAAMRGSCLPSPRVGHTRGA</sequence>
<comment type="caution">
    <text evidence="2">The sequence shown here is derived from an EMBL/GenBank/DDBJ whole genome shotgun (WGS) entry which is preliminary data.</text>
</comment>
<name>A0A2P5DPM6_PARAD</name>
<accession>A0A2P5DPM6</accession>
<evidence type="ECO:0000313" key="3">
    <source>
        <dbReference type="Proteomes" id="UP000237105"/>
    </source>
</evidence>
<evidence type="ECO:0000256" key="1">
    <source>
        <dbReference type="SAM" id="MobiDB-lite"/>
    </source>
</evidence>
<dbReference type="Proteomes" id="UP000237105">
    <property type="component" value="Unassembled WGS sequence"/>
</dbReference>
<protein>
    <submittedName>
        <fullName evidence="2">Uncharacterized protein</fullName>
    </submittedName>
</protein>
<organism evidence="2 3">
    <name type="scientific">Parasponia andersonii</name>
    <name type="common">Sponia andersonii</name>
    <dbReference type="NCBI Taxonomy" id="3476"/>
    <lineage>
        <taxon>Eukaryota</taxon>
        <taxon>Viridiplantae</taxon>
        <taxon>Streptophyta</taxon>
        <taxon>Embryophyta</taxon>
        <taxon>Tracheophyta</taxon>
        <taxon>Spermatophyta</taxon>
        <taxon>Magnoliopsida</taxon>
        <taxon>eudicotyledons</taxon>
        <taxon>Gunneridae</taxon>
        <taxon>Pentapetalae</taxon>
        <taxon>rosids</taxon>
        <taxon>fabids</taxon>
        <taxon>Rosales</taxon>
        <taxon>Cannabaceae</taxon>
        <taxon>Parasponia</taxon>
    </lineage>
</organism>
<feature type="region of interest" description="Disordered" evidence="1">
    <location>
        <begin position="32"/>
        <end position="86"/>
    </location>
</feature>
<dbReference type="EMBL" id="JXTB01000025">
    <property type="protein sequence ID" value="PON75241.1"/>
    <property type="molecule type" value="Genomic_DNA"/>
</dbReference>
<gene>
    <name evidence="2" type="ORF">PanWU01x14_045930</name>
</gene>
<dbReference type="AlphaFoldDB" id="A0A2P5DPM6"/>